<keyword evidence="9" id="KW-1185">Reference proteome</keyword>
<dbReference type="InterPro" id="IPR000408">
    <property type="entry name" value="Reg_chr_condens"/>
</dbReference>
<feature type="repeat" description="RCC1" evidence="4">
    <location>
        <begin position="169"/>
        <end position="221"/>
    </location>
</feature>
<dbReference type="Pfam" id="PF07714">
    <property type="entry name" value="PK_Tyr_Ser-Thr"/>
    <property type="match status" value="1"/>
</dbReference>
<dbReference type="SMART" id="SM00220">
    <property type="entry name" value="S_TKc"/>
    <property type="match status" value="1"/>
</dbReference>
<dbReference type="PANTHER" id="PTHR44329:SF298">
    <property type="entry name" value="MIXED LINEAGE KINASE DOMAIN-LIKE PROTEIN"/>
    <property type="match status" value="1"/>
</dbReference>
<keyword evidence="1" id="KW-0723">Serine/threonine-protein kinase</keyword>
<evidence type="ECO:0000313" key="9">
    <source>
        <dbReference type="Proteomes" id="UP001431209"/>
    </source>
</evidence>
<dbReference type="PROSITE" id="PS00107">
    <property type="entry name" value="PROTEIN_KINASE_ATP"/>
    <property type="match status" value="1"/>
</dbReference>
<dbReference type="Pfam" id="PF13540">
    <property type="entry name" value="RCC1_2"/>
    <property type="match status" value="1"/>
</dbReference>
<dbReference type="InterPro" id="IPR009091">
    <property type="entry name" value="RCC1/BLIP-II"/>
</dbReference>
<proteinExistence type="predicted"/>
<evidence type="ECO:0000256" key="5">
    <source>
        <dbReference type="PROSITE-ProRule" id="PRU10141"/>
    </source>
</evidence>
<dbReference type="PROSITE" id="PS50012">
    <property type="entry name" value="RCC1_3"/>
    <property type="match status" value="2"/>
</dbReference>
<sequence length="831" mass="92799">MCSYAYALNMNGDAVAWGINTGQSGSGSGLSGQIDTPMMIDVLDIKDEQDGIKEISCSNNFVFALTNNNNLWGWGFNLRNQLAIGIKDRLQTLVPNIAPKEVSTGQYHTAVIDHRFNLYLFGGNSFGQLGDRTNIFQNFPVLCRGVSNVIMVSCGQQHTMVVTSANDTQILYTFGANTANQLGDGTVKDRNYPNIVFFVNKPNRVVTISAGGTSSIMLLESGSVYICGLWRYKTMERILKNKTIVNVQSGFYTQYLLDVTGDVIVIDELSFVERYSTVVSLNATRIYGTCMMNYLIVETLNGTRAIRAIDGEGAQNIKIQNVDINKVKSIISPDLGNTLFISVNGSLVFYGGDVANNTPIHPSMLVDANFEPKSLYYGAWNTTYLIAKECVSGYSGPFCSNFYCGGLHLNDTNVCSGHGLCLAPNLCSCFDNNKWWHGDNCEYPSEIFLISVILPVICVTFLCVALGFAIICLRAQKLNSKHKAFESLLDDVLVEYKENLLYDTATPLQDVAVDAIKQTDTYFISFDDVIFLDKLGRGQYGVVFRGRYNSTTPVAIKMLTTNVNDSGIADFRQEALTLARIHHPHCVMFVGVTVDNGSRYIITELMHQSLSDVVHMKKKNIVSDVIFSDKESRPTRVIYRTMTMECKLSILLQVSDAMAYLHLKGMIHFDLKPANVLLNKHMDTAKICDFGTTLMTGVSFSGGTLGYMCPELLSGGNSFRATNKVDVYSFAIIMYEMLFERHAYNIVSKKYIEDNVLIKKQRPPLPLDYEHVFSDVELMYVQLMMDCWEEKPQDRPDFKDVYLRLEYMNTQCLDSNSGRQPLAIRPASFSV</sequence>
<dbReference type="SUPFAM" id="SSF50985">
    <property type="entry name" value="RCC1/BLIP-II"/>
    <property type="match status" value="1"/>
</dbReference>
<protein>
    <recommendedName>
        <fullName evidence="7">Protein kinase domain-containing protein</fullName>
    </recommendedName>
</protein>
<dbReference type="InterPro" id="IPR008271">
    <property type="entry name" value="Ser/Thr_kinase_AS"/>
</dbReference>
<keyword evidence="2 5" id="KW-0547">Nucleotide-binding</keyword>
<organism evidence="8 9">
    <name type="scientific">Acrasis kona</name>
    <dbReference type="NCBI Taxonomy" id="1008807"/>
    <lineage>
        <taxon>Eukaryota</taxon>
        <taxon>Discoba</taxon>
        <taxon>Heterolobosea</taxon>
        <taxon>Tetramitia</taxon>
        <taxon>Eutetramitia</taxon>
        <taxon>Acrasidae</taxon>
        <taxon>Acrasis</taxon>
    </lineage>
</organism>
<dbReference type="InterPro" id="IPR051681">
    <property type="entry name" value="Ser/Thr_Kinases-Pseudokinases"/>
</dbReference>
<comment type="caution">
    <text evidence="8">The sequence shown here is derived from an EMBL/GenBank/DDBJ whole genome shotgun (WGS) entry which is preliminary data.</text>
</comment>
<keyword evidence="6" id="KW-0812">Transmembrane</keyword>
<evidence type="ECO:0000313" key="8">
    <source>
        <dbReference type="EMBL" id="KAL0476550.1"/>
    </source>
</evidence>
<dbReference type="Gene3D" id="2.130.10.30">
    <property type="entry name" value="Regulator of chromosome condensation 1/beta-lactamase-inhibitor protein II"/>
    <property type="match status" value="1"/>
</dbReference>
<keyword evidence="6" id="KW-0472">Membrane</keyword>
<dbReference type="PROSITE" id="PS00626">
    <property type="entry name" value="RCC1_2"/>
    <property type="match status" value="1"/>
</dbReference>
<gene>
    <name evidence="8" type="ORF">AKO1_006096</name>
</gene>
<dbReference type="InterPro" id="IPR000719">
    <property type="entry name" value="Prot_kinase_dom"/>
</dbReference>
<keyword evidence="6" id="KW-1133">Transmembrane helix</keyword>
<dbReference type="SUPFAM" id="SSF56112">
    <property type="entry name" value="Protein kinase-like (PK-like)"/>
    <property type="match status" value="1"/>
</dbReference>
<dbReference type="Gene3D" id="1.10.510.10">
    <property type="entry name" value="Transferase(Phosphotransferase) domain 1"/>
    <property type="match status" value="1"/>
</dbReference>
<accession>A0AAW2YIG6</accession>
<keyword evidence="1" id="KW-0808">Transferase</keyword>
<evidence type="ECO:0000256" key="6">
    <source>
        <dbReference type="SAM" id="Phobius"/>
    </source>
</evidence>
<dbReference type="PROSITE" id="PS50011">
    <property type="entry name" value="PROTEIN_KINASE_DOM"/>
    <property type="match status" value="1"/>
</dbReference>
<keyword evidence="1" id="KW-0418">Kinase</keyword>
<evidence type="ECO:0000256" key="4">
    <source>
        <dbReference type="PROSITE-ProRule" id="PRU00235"/>
    </source>
</evidence>
<feature type="transmembrane region" description="Helical" evidence="6">
    <location>
        <begin position="447"/>
        <end position="473"/>
    </location>
</feature>
<feature type="repeat" description="RCC1" evidence="4">
    <location>
        <begin position="116"/>
        <end position="165"/>
    </location>
</feature>
<dbReference type="Gene3D" id="2.10.25.10">
    <property type="entry name" value="Laminin"/>
    <property type="match status" value="1"/>
</dbReference>
<keyword evidence="3 5" id="KW-0067">ATP-binding</keyword>
<evidence type="ECO:0000256" key="2">
    <source>
        <dbReference type="ARBA" id="ARBA00022741"/>
    </source>
</evidence>
<dbReference type="Pfam" id="PF00415">
    <property type="entry name" value="RCC1"/>
    <property type="match status" value="2"/>
</dbReference>
<evidence type="ECO:0000259" key="7">
    <source>
        <dbReference type="PROSITE" id="PS50011"/>
    </source>
</evidence>
<feature type="domain" description="Protein kinase" evidence="7">
    <location>
        <begin position="529"/>
        <end position="808"/>
    </location>
</feature>
<dbReference type="InterPro" id="IPR011009">
    <property type="entry name" value="Kinase-like_dom_sf"/>
</dbReference>
<dbReference type="GO" id="GO:0005524">
    <property type="term" value="F:ATP binding"/>
    <property type="evidence" value="ECO:0007669"/>
    <property type="project" value="UniProtKB-UniRule"/>
</dbReference>
<evidence type="ECO:0000256" key="3">
    <source>
        <dbReference type="ARBA" id="ARBA00022840"/>
    </source>
</evidence>
<dbReference type="InterPro" id="IPR017441">
    <property type="entry name" value="Protein_kinase_ATP_BS"/>
</dbReference>
<dbReference type="Proteomes" id="UP001431209">
    <property type="component" value="Unassembled WGS sequence"/>
</dbReference>
<dbReference type="GO" id="GO:0004674">
    <property type="term" value="F:protein serine/threonine kinase activity"/>
    <property type="evidence" value="ECO:0007669"/>
    <property type="project" value="UniProtKB-KW"/>
</dbReference>
<dbReference type="InterPro" id="IPR001245">
    <property type="entry name" value="Ser-Thr/Tyr_kinase_cat_dom"/>
</dbReference>
<evidence type="ECO:0000256" key="1">
    <source>
        <dbReference type="ARBA" id="ARBA00022527"/>
    </source>
</evidence>
<name>A0AAW2YIG6_9EUKA</name>
<feature type="non-terminal residue" evidence="8">
    <location>
        <position position="831"/>
    </location>
</feature>
<reference evidence="8 9" key="1">
    <citation type="submission" date="2024-03" db="EMBL/GenBank/DDBJ databases">
        <title>The Acrasis kona genome and developmental transcriptomes reveal deep origins of eukaryotic multicellular pathways.</title>
        <authorList>
            <person name="Sheikh S."/>
            <person name="Fu C.-J."/>
            <person name="Brown M.W."/>
            <person name="Baldauf S.L."/>
        </authorList>
    </citation>
    <scope>NUCLEOTIDE SEQUENCE [LARGE SCALE GENOMIC DNA]</scope>
    <source>
        <strain evidence="8 9">ATCC MYA-3509</strain>
    </source>
</reference>
<feature type="binding site" evidence="5">
    <location>
        <position position="557"/>
    </location>
    <ligand>
        <name>ATP</name>
        <dbReference type="ChEBI" id="CHEBI:30616"/>
    </ligand>
</feature>
<dbReference type="PROSITE" id="PS00108">
    <property type="entry name" value="PROTEIN_KINASE_ST"/>
    <property type="match status" value="1"/>
</dbReference>
<dbReference type="PANTHER" id="PTHR44329">
    <property type="entry name" value="SERINE/THREONINE-PROTEIN KINASE TNNI3K-RELATED"/>
    <property type="match status" value="1"/>
</dbReference>
<dbReference type="AlphaFoldDB" id="A0AAW2YIG6"/>
<dbReference type="EMBL" id="JAOPGA020000059">
    <property type="protein sequence ID" value="KAL0476550.1"/>
    <property type="molecule type" value="Genomic_DNA"/>
</dbReference>